<dbReference type="Pfam" id="PF18106">
    <property type="entry name" value="Rol_Rep_N"/>
    <property type="match status" value="1"/>
</dbReference>
<comment type="caution">
    <text evidence="3">The sequence shown here is derived from an EMBL/GenBank/DDBJ whole genome shotgun (WGS) entry which is preliminary data.</text>
</comment>
<feature type="domain" description="Replication initiation protein-like C-terminal" evidence="1">
    <location>
        <begin position="106"/>
        <end position="283"/>
    </location>
</feature>
<evidence type="ECO:0000313" key="4">
    <source>
        <dbReference type="Proteomes" id="UP001299546"/>
    </source>
</evidence>
<dbReference type="Proteomes" id="UP001299546">
    <property type="component" value="Unassembled WGS sequence"/>
</dbReference>
<keyword evidence="4" id="KW-1185">Reference proteome</keyword>
<accession>A0ABS8DLL5</accession>
<proteinExistence type="predicted"/>
<reference evidence="3 4" key="1">
    <citation type="submission" date="2021-10" db="EMBL/GenBank/DDBJ databases">
        <title>Collection of gut derived symbiotic bacterial strains cultured from healthy donors.</title>
        <authorList>
            <person name="Lin H."/>
            <person name="Littmann E."/>
            <person name="Kohout C."/>
            <person name="Pamer E.G."/>
        </authorList>
    </citation>
    <scope>NUCLEOTIDE SEQUENCE [LARGE SCALE GENOMIC DNA]</scope>
    <source>
        <strain evidence="3 4">DFI.1.165</strain>
    </source>
</reference>
<dbReference type="Pfam" id="PF02486">
    <property type="entry name" value="Rep_trans"/>
    <property type="match status" value="1"/>
</dbReference>
<name>A0ABS8DLL5_9FIRM</name>
<evidence type="ECO:0000313" key="3">
    <source>
        <dbReference type="EMBL" id="MCB7389340.1"/>
    </source>
</evidence>
<dbReference type="InterPro" id="IPR003491">
    <property type="entry name" value="REP-like_C"/>
</dbReference>
<evidence type="ECO:0000259" key="1">
    <source>
        <dbReference type="Pfam" id="PF02486"/>
    </source>
</evidence>
<dbReference type="InterPro" id="IPR040819">
    <property type="entry name" value="Rol_Rep_N"/>
</dbReference>
<protein>
    <submittedName>
        <fullName evidence="3">Replication initiation factor domain-containing protein</fullName>
    </submittedName>
</protein>
<sequence length="353" mass="40782">MDYISIVFDNAKAEDVIRRVLELPPDIFITFPAKVKFKTYLTRWQIGDIYVSGNAQKTEDNPQGIGCYLVMTGRGCDDMFRILDSSEHTFGDMFERCVRWFGTDFHFTRLDIAIDDRNEVPFFTPKQIRKKCEKDEYVSTSEYCRFNDSKHPREDLARTTYIGAGKSSISYRFYDKDMEVSTKYNKPIEEIGSWKRTEMQLRDEKAHAFALLFKDNPLELGQLSFNVLAGNLRFVVPGKNESNKSRWKTCRFWERFLGKVEPLKLHIPPSQNTLVETQQWLTEGGVISAVKGFCFLEQCNALGDLERVGDMLSKARYSPALACKLAGHLQRIDREELIPYVQYDTKSDKGGVL</sequence>
<dbReference type="RefSeq" id="WP_082891800.1">
    <property type="nucleotide sequence ID" value="NZ_JAJCIQ010000021.1"/>
</dbReference>
<keyword evidence="3" id="KW-0396">Initiation factor</keyword>
<keyword evidence="3" id="KW-0648">Protein biosynthesis</keyword>
<gene>
    <name evidence="3" type="ORF">LIZ65_18825</name>
</gene>
<evidence type="ECO:0000259" key="2">
    <source>
        <dbReference type="Pfam" id="PF18106"/>
    </source>
</evidence>
<feature type="domain" description="Rolling Circle replication initiation protein N-terminal" evidence="2">
    <location>
        <begin position="1"/>
        <end position="96"/>
    </location>
</feature>
<dbReference type="GO" id="GO:0003743">
    <property type="term" value="F:translation initiation factor activity"/>
    <property type="evidence" value="ECO:0007669"/>
    <property type="project" value="UniProtKB-KW"/>
</dbReference>
<dbReference type="EMBL" id="JAJCIS010000022">
    <property type="protein sequence ID" value="MCB7389340.1"/>
    <property type="molecule type" value="Genomic_DNA"/>
</dbReference>
<organism evidence="3 4">
    <name type="scientific">Bariatricus massiliensis</name>
    <dbReference type="NCBI Taxonomy" id="1745713"/>
    <lineage>
        <taxon>Bacteria</taxon>
        <taxon>Bacillati</taxon>
        <taxon>Bacillota</taxon>
        <taxon>Clostridia</taxon>
        <taxon>Lachnospirales</taxon>
        <taxon>Lachnospiraceae</taxon>
        <taxon>Bariatricus</taxon>
    </lineage>
</organism>